<organism evidence="1 2">
    <name type="scientific">Allosphingosinicella humi</name>
    <dbReference type="NCBI Taxonomy" id="2068657"/>
    <lineage>
        <taxon>Bacteria</taxon>
        <taxon>Pseudomonadati</taxon>
        <taxon>Pseudomonadota</taxon>
        <taxon>Alphaproteobacteria</taxon>
        <taxon>Sphingomonadales</taxon>
        <taxon>Sphingomonadaceae</taxon>
        <taxon>Allosphingosinicella</taxon>
    </lineage>
</organism>
<dbReference type="Proteomes" id="UP000245916">
    <property type="component" value="Unassembled WGS sequence"/>
</dbReference>
<accession>A0A2U2IZ38</accession>
<keyword evidence="2" id="KW-1185">Reference proteome</keyword>
<gene>
    <name evidence="1" type="ORF">DF286_14605</name>
</gene>
<proteinExistence type="predicted"/>
<dbReference type="EMBL" id="QFFF01000002">
    <property type="protein sequence ID" value="PWG01350.1"/>
    <property type="molecule type" value="Genomic_DNA"/>
</dbReference>
<comment type="caution">
    <text evidence="1">The sequence shown here is derived from an EMBL/GenBank/DDBJ whole genome shotgun (WGS) entry which is preliminary data.</text>
</comment>
<dbReference type="GO" id="GO:0005576">
    <property type="term" value="C:extracellular region"/>
    <property type="evidence" value="ECO:0007669"/>
    <property type="project" value="TreeGrafter"/>
</dbReference>
<dbReference type="InterPro" id="IPR052755">
    <property type="entry name" value="Lysozyme_Inhibitor_LprI"/>
</dbReference>
<evidence type="ECO:0008006" key="3">
    <source>
        <dbReference type="Google" id="ProtNLM"/>
    </source>
</evidence>
<dbReference type="PANTHER" id="PTHR37549:SF1">
    <property type="entry name" value="LIPOPROTEIN LPRI"/>
    <property type="match status" value="1"/>
</dbReference>
<reference evidence="1 2" key="1">
    <citation type="submission" date="2018-05" db="EMBL/GenBank/DDBJ databases">
        <title>Genome of Sphingosinicella humi QZX222.</title>
        <authorList>
            <person name="Qiao Z."/>
            <person name="Wang G."/>
        </authorList>
    </citation>
    <scope>NUCLEOTIDE SEQUENCE [LARGE SCALE GENOMIC DNA]</scope>
    <source>
        <strain evidence="1 2">QZX222</strain>
    </source>
</reference>
<evidence type="ECO:0000313" key="2">
    <source>
        <dbReference type="Proteomes" id="UP000245916"/>
    </source>
</evidence>
<name>A0A2U2IZ38_9SPHN</name>
<dbReference type="OrthoDB" id="1522627at2"/>
<dbReference type="PANTHER" id="PTHR37549">
    <property type="entry name" value="LIPOPROTEIN LPRI"/>
    <property type="match status" value="1"/>
</dbReference>
<dbReference type="RefSeq" id="WP_109272411.1">
    <property type="nucleotide sequence ID" value="NZ_QFFF01000002.1"/>
</dbReference>
<evidence type="ECO:0000313" key="1">
    <source>
        <dbReference type="EMBL" id="PWG01350.1"/>
    </source>
</evidence>
<dbReference type="AlphaFoldDB" id="A0A2U2IZ38"/>
<protein>
    <recommendedName>
        <fullName evidence="3">Lysozyme inhibitor LprI N-terminal domain-containing protein</fullName>
    </recommendedName>
</protein>
<sequence length="307" mass="34068">MAERRPPIDKRKLVMALIALLLVVAAAFGLIVADRERPATPSEEKAVEEKRETTQDLCGSRDTLQGLKKLVFDAAARIRTGERVNFDVLAATAFPRMENPVVAGRDEALGVTRCAGRFILELPPGAERAFNGERRLVADVHYEVQPAADGSGPVYRISGADAIVSRLAAFELEGEPLALPEDVIEAAENETVGAPIEGDEYPAYPPPVVPPAAPQGGWSNPSFDCRQARTRSEIMVCGSDRLARRDRRMNELFDEAMANADPRTRQILLRSRDRFVAYRDRCRSNDCIEEGYEDRMDEIRDIMRDAN</sequence>